<dbReference type="EMBL" id="JAPCKK010000027">
    <property type="protein sequence ID" value="MDP4098529.1"/>
    <property type="molecule type" value="Genomic_DNA"/>
</dbReference>
<dbReference type="Proteomes" id="UP001241848">
    <property type="component" value="Unassembled WGS sequence"/>
</dbReference>
<evidence type="ECO:0000256" key="1">
    <source>
        <dbReference type="SAM" id="Phobius"/>
    </source>
</evidence>
<reference evidence="2 3" key="1">
    <citation type="submission" date="2022-10" db="EMBL/GenBank/DDBJ databases">
        <title>Paenibacillus description and whole genome data of maize root bacterial community.</title>
        <authorList>
            <person name="Marton D."/>
            <person name="Farkas M."/>
            <person name="Cserhati M."/>
        </authorList>
    </citation>
    <scope>NUCLEOTIDE SEQUENCE [LARGE SCALE GENOMIC DNA]</scope>
    <source>
        <strain evidence="2 3">P96</strain>
    </source>
</reference>
<organism evidence="2 3">
    <name type="scientific">Paenibacillus zeirhizosphaerae</name>
    <dbReference type="NCBI Taxonomy" id="2987519"/>
    <lineage>
        <taxon>Bacteria</taxon>
        <taxon>Bacillati</taxon>
        <taxon>Bacillota</taxon>
        <taxon>Bacilli</taxon>
        <taxon>Bacillales</taxon>
        <taxon>Paenibacillaceae</taxon>
        <taxon>Paenibacillus</taxon>
    </lineage>
</organism>
<gene>
    <name evidence="2" type="ORF">OIN60_17495</name>
</gene>
<comment type="caution">
    <text evidence="2">The sequence shown here is derived from an EMBL/GenBank/DDBJ whole genome shotgun (WGS) entry which is preliminary data.</text>
</comment>
<dbReference type="RefSeq" id="WP_305756153.1">
    <property type="nucleotide sequence ID" value="NZ_JAPCKK010000027.1"/>
</dbReference>
<keyword evidence="1" id="KW-1133">Transmembrane helix</keyword>
<name>A0ABT9FV27_9BACL</name>
<keyword evidence="1" id="KW-0472">Membrane</keyword>
<sequence length="40" mass="4476">MTEQMSHLLYIIFLSVLALGGIGLIGWWMIAIGRKEKDNG</sequence>
<accession>A0ABT9FV27</accession>
<proteinExistence type="predicted"/>
<evidence type="ECO:0000313" key="3">
    <source>
        <dbReference type="Proteomes" id="UP001241848"/>
    </source>
</evidence>
<protein>
    <submittedName>
        <fullName evidence="2">Uncharacterized protein</fullName>
    </submittedName>
</protein>
<feature type="transmembrane region" description="Helical" evidence="1">
    <location>
        <begin position="7"/>
        <end position="30"/>
    </location>
</feature>
<keyword evidence="1" id="KW-0812">Transmembrane</keyword>
<evidence type="ECO:0000313" key="2">
    <source>
        <dbReference type="EMBL" id="MDP4098529.1"/>
    </source>
</evidence>
<keyword evidence="3" id="KW-1185">Reference proteome</keyword>